<protein>
    <recommendedName>
        <fullName evidence="3">Apea-like HEPN domain-containing protein</fullName>
    </recommendedName>
</protein>
<dbReference type="Proteomes" id="UP001596101">
    <property type="component" value="Unassembled WGS sequence"/>
</dbReference>
<dbReference type="RefSeq" id="WP_379760197.1">
    <property type="nucleotide sequence ID" value="NZ_JBHSMR010000014.1"/>
</dbReference>
<keyword evidence="2" id="KW-1185">Reference proteome</keyword>
<proteinExistence type="predicted"/>
<reference evidence="2" key="1">
    <citation type="journal article" date="2019" name="Int. J. Syst. Evol. Microbiol.">
        <title>The Global Catalogue of Microorganisms (GCM) 10K type strain sequencing project: providing services to taxonomists for standard genome sequencing and annotation.</title>
        <authorList>
            <consortium name="The Broad Institute Genomics Platform"/>
            <consortium name="The Broad Institute Genome Sequencing Center for Infectious Disease"/>
            <person name="Wu L."/>
            <person name="Ma J."/>
        </authorList>
    </citation>
    <scope>NUCLEOTIDE SEQUENCE [LARGE SCALE GENOMIC DNA]</scope>
    <source>
        <strain evidence="2">CCUG 43111</strain>
    </source>
</reference>
<comment type="caution">
    <text evidence="1">The sequence shown here is derived from an EMBL/GenBank/DDBJ whole genome shotgun (WGS) entry which is preliminary data.</text>
</comment>
<accession>A0ABW0MQM3</accession>
<gene>
    <name evidence="1" type="ORF">ACFPQ5_20325</name>
</gene>
<evidence type="ECO:0008006" key="3">
    <source>
        <dbReference type="Google" id="ProtNLM"/>
    </source>
</evidence>
<name>A0ABW0MQM3_9BURK</name>
<organism evidence="1 2">
    <name type="scientific">Massilia suwonensis</name>
    <dbReference type="NCBI Taxonomy" id="648895"/>
    <lineage>
        <taxon>Bacteria</taxon>
        <taxon>Pseudomonadati</taxon>
        <taxon>Pseudomonadota</taxon>
        <taxon>Betaproteobacteria</taxon>
        <taxon>Burkholderiales</taxon>
        <taxon>Oxalobacteraceae</taxon>
        <taxon>Telluria group</taxon>
        <taxon>Massilia</taxon>
    </lineage>
</organism>
<dbReference type="EMBL" id="JBHSMR010000014">
    <property type="protein sequence ID" value="MFC5480555.1"/>
    <property type="molecule type" value="Genomic_DNA"/>
</dbReference>
<evidence type="ECO:0000313" key="1">
    <source>
        <dbReference type="EMBL" id="MFC5480555.1"/>
    </source>
</evidence>
<sequence length="240" mass="26800">MTPLNIANRDMLYSLSWYMSARKTALRAALSFRLPLSGTGLTDLRVHYSSYFLNLLAAVDLFPDTKTLQPNDFEDRLRSHLVFDGFQDGAANYSYIRELRNAVVHRGLDITTSMHFDGQFPMLLAPPQIQNTPAARNSKTYPAFDKYLLDIIAKCEAVVGPQMLECLKDKGVWDAPIDSAAAAAEYRKNVEQSYAMPENVKAMALAMDFKSEWALAVHSSAMTELLEALTPCDTSMLTSQ</sequence>
<evidence type="ECO:0000313" key="2">
    <source>
        <dbReference type="Proteomes" id="UP001596101"/>
    </source>
</evidence>